<dbReference type="InterPro" id="IPR020837">
    <property type="entry name" value="Fibrinogen_CS"/>
</dbReference>
<evidence type="ECO:0000256" key="1">
    <source>
        <dbReference type="ARBA" id="ARBA00023157"/>
    </source>
</evidence>
<dbReference type="OrthoDB" id="6275059at2759"/>
<protein>
    <recommendedName>
        <fullName evidence="3">Fibrinogen C-terminal domain-containing protein</fullName>
    </recommendedName>
</protein>
<dbReference type="SUPFAM" id="SSF56496">
    <property type="entry name" value="Fibrinogen C-terminal domain-like"/>
    <property type="match status" value="1"/>
</dbReference>
<feature type="domain" description="Fibrinogen C-terminal" evidence="3">
    <location>
        <begin position="98"/>
        <end position="226"/>
    </location>
</feature>
<feature type="signal peptide" evidence="2">
    <location>
        <begin position="1"/>
        <end position="20"/>
    </location>
</feature>
<dbReference type="InterPro" id="IPR014716">
    <property type="entry name" value="Fibrinogen_a/b/g_C_1"/>
</dbReference>
<dbReference type="PROSITE" id="PS00514">
    <property type="entry name" value="FIBRINOGEN_C_1"/>
    <property type="match status" value="1"/>
</dbReference>
<dbReference type="EMBL" id="CACVKT020005671">
    <property type="protein sequence ID" value="CAC5397229.1"/>
    <property type="molecule type" value="Genomic_DNA"/>
</dbReference>
<dbReference type="SMART" id="SM00186">
    <property type="entry name" value="FBG"/>
    <property type="match status" value="1"/>
</dbReference>
<evidence type="ECO:0000313" key="5">
    <source>
        <dbReference type="Proteomes" id="UP000507470"/>
    </source>
</evidence>
<feature type="domain" description="Fibrinogen C-terminal" evidence="3">
    <location>
        <begin position="49"/>
        <end position="96"/>
    </location>
</feature>
<dbReference type="InterPro" id="IPR036056">
    <property type="entry name" value="Fibrinogen-like_C"/>
</dbReference>
<evidence type="ECO:0000256" key="2">
    <source>
        <dbReference type="SAM" id="SignalP"/>
    </source>
</evidence>
<keyword evidence="1" id="KW-1015">Disulfide bond</keyword>
<dbReference type="GO" id="GO:0005615">
    <property type="term" value="C:extracellular space"/>
    <property type="evidence" value="ECO:0007669"/>
    <property type="project" value="TreeGrafter"/>
</dbReference>
<keyword evidence="2" id="KW-0732">Signal</keyword>
<feature type="chain" id="PRO_5026861091" description="Fibrinogen C-terminal domain-containing protein" evidence="2">
    <location>
        <begin position="21"/>
        <end position="226"/>
    </location>
</feature>
<dbReference type="NCBIfam" id="NF040941">
    <property type="entry name" value="GGGWT_bact"/>
    <property type="match status" value="1"/>
</dbReference>
<keyword evidence="5" id="KW-1185">Reference proteome</keyword>
<dbReference type="PROSITE" id="PS51406">
    <property type="entry name" value="FIBRINOGEN_C_2"/>
    <property type="match status" value="2"/>
</dbReference>
<accession>A0A6J8CPA9</accession>
<dbReference type="Pfam" id="PF00147">
    <property type="entry name" value="Fibrinogen_C"/>
    <property type="match status" value="1"/>
</dbReference>
<dbReference type="Gene3D" id="3.90.215.10">
    <property type="entry name" value="Gamma Fibrinogen, chain A, domain 1"/>
    <property type="match status" value="2"/>
</dbReference>
<proteinExistence type="predicted"/>
<dbReference type="InterPro" id="IPR002181">
    <property type="entry name" value="Fibrinogen_a/b/g_C_dom"/>
</dbReference>
<evidence type="ECO:0000259" key="3">
    <source>
        <dbReference type="PROSITE" id="PS51406"/>
    </source>
</evidence>
<dbReference type="Proteomes" id="UP000507470">
    <property type="component" value="Unassembled WGS sequence"/>
</dbReference>
<gene>
    <name evidence="4" type="ORF">MCOR_31685</name>
</gene>
<evidence type="ECO:0000313" key="4">
    <source>
        <dbReference type="EMBL" id="CAC5397229.1"/>
    </source>
</evidence>
<reference evidence="4 5" key="1">
    <citation type="submission" date="2020-06" db="EMBL/GenBank/DDBJ databases">
        <authorList>
            <person name="Li R."/>
            <person name="Bekaert M."/>
        </authorList>
    </citation>
    <scope>NUCLEOTIDE SEQUENCE [LARGE SCALE GENOMIC DNA]</scope>
    <source>
        <strain evidence="5">wild</strain>
    </source>
</reference>
<organism evidence="4 5">
    <name type="scientific">Mytilus coruscus</name>
    <name type="common">Sea mussel</name>
    <dbReference type="NCBI Taxonomy" id="42192"/>
    <lineage>
        <taxon>Eukaryota</taxon>
        <taxon>Metazoa</taxon>
        <taxon>Spiralia</taxon>
        <taxon>Lophotrochozoa</taxon>
        <taxon>Mollusca</taxon>
        <taxon>Bivalvia</taxon>
        <taxon>Autobranchia</taxon>
        <taxon>Pteriomorphia</taxon>
        <taxon>Mytilida</taxon>
        <taxon>Mytiloidea</taxon>
        <taxon>Mytilidae</taxon>
        <taxon>Mytilinae</taxon>
        <taxon>Mytilus</taxon>
    </lineage>
</organism>
<dbReference type="PANTHER" id="PTHR19143:SF458">
    <property type="entry name" value="FIBRINOGEN C-TERMINAL DOMAIN-CONTAINING PROTEIN-RELATED"/>
    <property type="match status" value="1"/>
</dbReference>
<dbReference type="PANTHER" id="PTHR19143">
    <property type="entry name" value="FIBRINOGEN/TENASCIN/ANGIOPOEITIN"/>
    <property type="match status" value="1"/>
</dbReference>
<name>A0A6J8CPA9_MYTCO</name>
<dbReference type="AlphaFoldDB" id="A0A6J8CPA9"/>
<dbReference type="InterPro" id="IPR050373">
    <property type="entry name" value="Fibrinogen_C-term_domain"/>
</dbReference>
<sequence length="226" mass="25442">MFKRLLAAIILNSCLTESCGKSVSLTVNLKVAVVADFNTRKIKEYTYIKNNDFKPRDCSDLNKSQHKSGVYKISPDNGSSFDVYCDMDIDDGRWTVRNKKLHILTASGNFTLRVDISDFSGNKAYAKYKTFSIDGASNKFKLTISGYSGTAGNSMKILNGMPFVTKDKDLHQCAARLQGAWWVDNCTYSSLNGKYQGKDWHGISWFTFGKKPGTIKTSVMMIRRRM</sequence>